<comment type="caution">
    <text evidence="3">The sequence shown here is derived from an EMBL/GenBank/DDBJ whole genome shotgun (WGS) entry which is preliminary data.</text>
</comment>
<dbReference type="Pfam" id="PF07683">
    <property type="entry name" value="CobW_C"/>
    <property type="match status" value="1"/>
</dbReference>
<organism evidence="3 4">
    <name type="scientific">Candidatus Nesterenkonia stercoripullorum</name>
    <dbReference type="NCBI Taxonomy" id="2838701"/>
    <lineage>
        <taxon>Bacteria</taxon>
        <taxon>Bacillati</taxon>
        <taxon>Actinomycetota</taxon>
        <taxon>Actinomycetes</taxon>
        <taxon>Micrococcales</taxon>
        <taxon>Micrococcaceae</taxon>
        <taxon>Nesterenkonia</taxon>
    </lineage>
</organism>
<gene>
    <name evidence="3" type="ORF">H9871_05455</name>
</gene>
<dbReference type="Proteomes" id="UP000824151">
    <property type="component" value="Unassembled WGS sequence"/>
</dbReference>
<evidence type="ECO:0000313" key="4">
    <source>
        <dbReference type="Proteomes" id="UP000824151"/>
    </source>
</evidence>
<dbReference type="PANTHER" id="PTHR43603">
    <property type="entry name" value="COBW DOMAIN-CONTAINING PROTEIN DDB_G0274527"/>
    <property type="match status" value="1"/>
</dbReference>
<dbReference type="SMART" id="SM00833">
    <property type="entry name" value="CobW_C"/>
    <property type="match status" value="1"/>
</dbReference>
<feature type="region of interest" description="Disordered" evidence="1">
    <location>
        <begin position="1"/>
        <end position="21"/>
    </location>
</feature>
<protein>
    <submittedName>
        <fullName evidence="3">GTP-binding protein</fullName>
    </submittedName>
</protein>
<dbReference type="InterPro" id="IPR011629">
    <property type="entry name" value="CobW-like_C"/>
</dbReference>
<accession>A0A9D1S0F7</accession>
<sequence>MGEVPQEDAPQGNASQGSPRDAKLPVIAVMGSCAPHRQGYARRLAATYGMVLVSAGWLRSEPDGLDRALDLMSRVPGAAGCVVELPSETPVQRLIGELASDEASTSLMDLVCVVDAAHLISELCEEQHVQVPPLAYADDDGPLYASAASLAVAAMEFASTIAVADGHLLDPDDLSAACALLSHLSPLAEIRCADECFGSAAQGSHEALGDKGAAGRLIPRPPLSTEHTGAGWICVLNGAFEPAGTHPRVSVARYEQLRPFHPGRLADVIENRLLAGEFGVCLRSVGFLQLASRAEVTAQWEHIGKHHLLHPVTVEEEPLAFGQDIAFIGMDWDADALFAALDEAALTDQELLAGSRAWESLPDPFPEWSVSGA</sequence>
<proteinExistence type="predicted"/>
<dbReference type="InterPro" id="IPR051927">
    <property type="entry name" value="Zn_Chap_cDPG_Synth"/>
</dbReference>
<dbReference type="EMBL" id="DXGD01000198">
    <property type="protein sequence ID" value="HIW99571.1"/>
    <property type="molecule type" value="Genomic_DNA"/>
</dbReference>
<reference evidence="3" key="2">
    <citation type="submission" date="2021-04" db="EMBL/GenBank/DDBJ databases">
        <authorList>
            <person name="Gilroy R."/>
        </authorList>
    </citation>
    <scope>NUCLEOTIDE SEQUENCE</scope>
    <source>
        <strain evidence="3">ChiHejej3B27-3195</strain>
    </source>
</reference>
<name>A0A9D1S0F7_9MICC</name>
<feature type="domain" description="CobW C-terminal" evidence="2">
    <location>
        <begin position="249"/>
        <end position="345"/>
    </location>
</feature>
<evidence type="ECO:0000313" key="3">
    <source>
        <dbReference type="EMBL" id="HIW99571.1"/>
    </source>
</evidence>
<evidence type="ECO:0000259" key="2">
    <source>
        <dbReference type="SMART" id="SM00833"/>
    </source>
</evidence>
<reference evidence="3" key="1">
    <citation type="journal article" date="2021" name="PeerJ">
        <title>Extensive microbial diversity within the chicken gut microbiome revealed by metagenomics and culture.</title>
        <authorList>
            <person name="Gilroy R."/>
            <person name="Ravi A."/>
            <person name="Getino M."/>
            <person name="Pursley I."/>
            <person name="Horton D.L."/>
            <person name="Alikhan N.F."/>
            <person name="Baker D."/>
            <person name="Gharbi K."/>
            <person name="Hall N."/>
            <person name="Watson M."/>
            <person name="Adriaenssens E.M."/>
            <person name="Foster-Nyarko E."/>
            <person name="Jarju S."/>
            <person name="Secka A."/>
            <person name="Antonio M."/>
            <person name="Oren A."/>
            <person name="Chaudhuri R.R."/>
            <person name="La Ragione R."/>
            <person name="Hildebrand F."/>
            <person name="Pallen M.J."/>
        </authorList>
    </citation>
    <scope>NUCLEOTIDE SEQUENCE</scope>
    <source>
        <strain evidence="3">ChiHejej3B27-3195</strain>
    </source>
</reference>
<dbReference type="PANTHER" id="PTHR43603:SF1">
    <property type="entry name" value="ZINC-REGULATED GTPASE METALLOPROTEIN ACTIVATOR 1"/>
    <property type="match status" value="1"/>
</dbReference>
<evidence type="ECO:0000256" key="1">
    <source>
        <dbReference type="SAM" id="MobiDB-lite"/>
    </source>
</evidence>
<dbReference type="AlphaFoldDB" id="A0A9D1S0F7"/>